<proteinExistence type="predicted"/>
<accession>A0A6G1CBI0</accession>
<protein>
    <submittedName>
        <fullName evidence="2">Uncharacterized protein</fullName>
    </submittedName>
</protein>
<dbReference type="EMBL" id="SPHZ02000010">
    <property type="protein sequence ID" value="KAF0897174.1"/>
    <property type="molecule type" value="Genomic_DNA"/>
</dbReference>
<reference evidence="2 3" key="1">
    <citation type="submission" date="2019-11" db="EMBL/GenBank/DDBJ databases">
        <title>Whole genome sequence of Oryza granulata.</title>
        <authorList>
            <person name="Li W."/>
        </authorList>
    </citation>
    <scope>NUCLEOTIDE SEQUENCE [LARGE SCALE GENOMIC DNA]</scope>
    <source>
        <strain evidence="3">cv. Menghai</strain>
        <tissue evidence="2">Leaf</tissue>
    </source>
</reference>
<feature type="region of interest" description="Disordered" evidence="1">
    <location>
        <begin position="1"/>
        <end position="63"/>
    </location>
</feature>
<evidence type="ECO:0000313" key="3">
    <source>
        <dbReference type="Proteomes" id="UP000479710"/>
    </source>
</evidence>
<dbReference type="AlphaFoldDB" id="A0A6G1CBI0"/>
<keyword evidence="3" id="KW-1185">Reference proteome</keyword>
<gene>
    <name evidence="2" type="ORF">E2562_034225</name>
</gene>
<evidence type="ECO:0000313" key="2">
    <source>
        <dbReference type="EMBL" id="KAF0897174.1"/>
    </source>
</evidence>
<name>A0A6G1CBI0_9ORYZ</name>
<dbReference type="Proteomes" id="UP000479710">
    <property type="component" value="Unassembled WGS sequence"/>
</dbReference>
<organism evidence="2 3">
    <name type="scientific">Oryza meyeriana var. granulata</name>
    <dbReference type="NCBI Taxonomy" id="110450"/>
    <lineage>
        <taxon>Eukaryota</taxon>
        <taxon>Viridiplantae</taxon>
        <taxon>Streptophyta</taxon>
        <taxon>Embryophyta</taxon>
        <taxon>Tracheophyta</taxon>
        <taxon>Spermatophyta</taxon>
        <taxon>Magnoliopsida</taxon>
        <taxon>Liliopsida</taxon>
        <taxon>Poales</taxon>
        <taxon>Poaceae</taxon>
        <taxon>BOP clade</taxon>
        <taxon>Oryzoideae</taxon>
        <taxon>Oryzeae</taxon>
        <taxon>Oryzinae</taxon>
        <taxon>Oryza</taxon>
        <taxon>Oryza meyeriana</taxon>
    </lineage>
</organism>
<sequence length="63" mass="6847">MLRTSDAGVDVDSTSLWWKGNAVKDQSPPPPPHPPASSSIEDRPEDGDMWGRGSVKMFPSPKI</sequence>
<comment type="caution">
    <text evidence="2">The sequence shown here is derived from an EMBL/GenBank/DDBJ whole genome shotgun (WGS) entry which is preliminary data.</text>
</comment>
<evidence type="ECO:0000256" key="1">
    <source>
        <dbReference type="SAM" id="MobiDB-lite"/>
    </source>
</evidence>